<keyword evidence="2" id="KW-0347">Helicase</keyword>
<keyword evidence="2" id="KW-0547">Nucleotide-binding</keyword>
<sequence>PYRAGELTVVRRDGTAPPPGVRSADVPAALLSVADALPVLVRARHQASAHPATRCWGAAALHALHLVARGRLLPGLTADGHDAWRAGPRDAEDIAHLRAVTAALPPEGYAVPLPDLDPPRLPDPEALLGSFLDAVADTLPRTPAAASAMG</sequence>
<reference evidence="2" key="1">
    <citation type="submission" date="2024-05" db="EMBL/GenBank/DDBJ databases">
        <title>30 novel species of actinomycetes from the DSMZ collection.</title>
        <authorList>
            <person name="Nouioui I."/>
        </authorList>
    </citation>
    <scope>NUCLEOTIDE SEQUENCE</scope>
    <source>
        <strain evidence="2">DSM 41014</strain>
    </source>
</reference>
<dbReference type="GO" id="GO:0004386">
    <property type="term" value="F:helicase activity"/>
    <property type="evidence" value="ECO:0007669"/>
    <property type="project" value="UniProtKB-KW"/>
</dbReference>
<feature type="non-terminal residue" evidence="2">
    <location>
        <position position="1"/>
    </location>
</feature>
<feature type="region of interest" description="Disordered" evidence="1">
    <location>
        <begin position="1"/>
        <end position="21"/>
    </location>
</feature>
<evidence type="ECO:0000313" key="3">
    <source>
        <dbReference type="Proteomes" id="UP001180489"/>
    </source>
</evidence>
<evidence type="ECO:0000256" key="1">
    <source>
        <dbReference type="SAM" id="MobiDB-lite"/>
    </source>
</evidence>
<protein>
    <submittedName>
        <fullName evidence="2">ATP-dependent helicase</fullName>
    </submittedName>
</protein>
<organism evidence="2 3">
    <name type="scientific">Streptomyces hintoniae</name>
    <dbReference type="NCBI Taxonomy" id="3075521"/>
    <lineage>
        <taxon>Bacteria</taxon>
        <taxon>Bacillati</taxon>
        <taxon>Actinomycetota</taxon>
        <taxon>Actinomycetes</taxon>
        <taxon>Kitasatosporales</taxon>
        <taxon>Streptomycetaceae</taxon>
        <taxon>Streptomyces</taxon>
    </lineage>
</organism>
<accession>A0ABU2UYF5</accession>
<proteinExistence type="predicted"/>
<evidence type="ECO:0000313" key="2">
    <source>
        <dbReference type="EMBL" id="MDT0478325.1"/>
    </source>
</evidence>
<feature type="non-terminal residue" evidence="2">
    <location>
        <position position="150"/>
    </location>
</feature>
<keyword evidence="3" id="KW-1185">Reference proteome</keyword>
<name>A0ABU2UYF5_9ACTN</name>
<comment type="caution">
    <text evidence="2">The sequence shown here is derived from an EMBL/GenBank/DDBJ whole genome shotgun (WGS) entry which is preliminary data.</text>
</comment>
<keyword evidence="2" id="KW-0067">ATP-binding</keyword>
<dbReference type="EMBL" id="JAVRFF010000350">
    <property type="protein sequence ID" value="MDT0478325.1"/>
    <property type="molecule type" value="Genomic_DNA"/>
</dbReference>
<dbReference type="Proteomes" id="UP001180489">
    <property type="component" value="Unassembled WGS sequence"/>
</dbReference>
<keyword evidence="2" id="KW-0378">Hydrolase</keyword>
<gene>
    <name evidence="2" type="ORF">RM863_40090</name>
</gene>